<protein>
    <submittedName>
        <fullName evidence="1">Uncharacterized protein</fullName>
    </submittedName>
</protein>
<dbReference type="AlphaFoldDB" id="A0AAD4MWC8"/>
<evidence type="ECO:0000313" key="1">
    <source>
        <dbReference type="EMBL" id="KAI1708648.1"/>
    </source>
</evidence>
<name>A0AAD4MWC8_9BILA</name>
<reference evidence="1" key="1">
    <citation type="submission" date="2022-01" db="EMBL/GenBank/DDBJ databases">
        <title>Genome Sequence Resource for Two Populations of Ditylenchus destructor, the Migratory Endoparasitic Phytonematode.</title>
        <authorList>
            <person name="Zhang H."/>
            <person name="Lin R."/>
            <person name="Xie B."/>
        </authorList>
    </citation>
    <scope>NUCLEOTIDE SEQUENCE</scope>
    <source>
        <strain evidence="1">BazhouSP</strain>
    </source>
</reference>
<evidence type="ECO:0000313" key="2">
    <source>
        <dbReference type="Proteomes" id="UP001201812"/>
    </source>
</evidence>
<dbReference type="EMBL" id="JAKKPZ010000034">
    <property type="protein sequence ID" value="KAI1708648.1"/>
    <property type="molecule type" value="Genomic_DNA"/>
</dbReference>
<organism evidence="1 2">
    <name type="scientific">Ditylenchus destructor</name>
    <dbReference type="NCBI Taxonomy" id="166010"/>
    <lineage>
        <taxon>Eukaryota</taxon>
        <taxon>Metazoa</taxon>
        <taxon>Ecdysozoa</taxon>
        <taxon>Nematoda</taxon>
        <taxon>Chromadorea</taxon>
        <taxon>Rhabditida</taxon>
        <taxon>Tylenchina</taxon>
        <taxon>Tylenchomorpha</taxon>
        <taxon>Sphaerularioidea</taxon>
        <taxon>Anguinidae</taxon>
        <taxon>Anguininae</taxon>
        <taxon>Ditylenchus</taxon>
    </lineage>
</organism>
<proteinExistence type="predicted"/>
<dbReference type="Proteomes" id="UP001201812">
    <property type="component" value="Unassembled WGS sequence"/>
</dbReference>
<sequence>MPCIFQSRESLPEISPSLTIFSTCFATILEGLSLTLRQHSMTTVTAIANAINAPGGRHPNTTFPQITPAPEPQAIGFGLQALGKS</sequence>
<comment type="caution">
    <text evidence="1">The sequence shown here is derived from an EMBL/GenBank/DDBJ whole genome shotgun (WGS) entry which is preliminary data.</text>
</comment>
<keyword evidence="2" id="KW-1185">Reference proteome</keyword>
<gene>
    <name evidence="1" type="ORF">DdX_11724</name>
</gene>
<accession>A0AAD4MWC8</accession>